<reference evidence="2 3" key="1">
    <citation type="submission" date="2020-08" db="EMBL/GenBank/DDBJ databases">
        <title>Genomic Encyclopedia of Type Strains, Phase III (KMG-III): the genomes of soil and plant-associated and newly described type strains.</title>
        <authorList>
            <person name="Whitman W."/>
        </authorList>
    </citation>
    <scope>NUCLEOTIDE SEQUENCE [LARGE SCALE GENOMIC DNA]</scope>
    <source>
        <strain evidence="2 3">CECT 7015</strain>
    </source>
</reference>
<evidence type="ECO:0000256" key="1">
    <source>
        <dbReference type="SAM" id="MobiDB-lite"/>
    </source>
</evidence>
<name>A0A839UEP2_9HYPH</name>
<feature type="compositionally biased region" description="Gly residues" evidence="1">
    <location>
        <begin position="82"/>
        <end position="91"/>
    </location>
</feature>
<comment type="caution">
    <text evidence="2">The sequence shown here is derived from an EMBL/GenBank/DDBJ whole genome shotgun (WGS) entry which is preliminary data.</text>
</comment>
<sequence>MRDYEYDLSQVYHHRFRVEEAAAELKAMRQAPPNTYLPKDIRGAELGYDFWRSRLRITEDILRRYHPDQPRVPAGNPDGGQWTDGGGGFGSGRSSSSVDPIKTGATADAATNSQPATTAPAKGPSTGSWIGEAMRAVRPLVRRIPGVSALSEIIDGMDWTDDIDSQIQEYNRLATEIGPDTTLIPVISARPRSYSLDKDKTKVAVGTLSRDEVIKYCPNYLTVQELLNQATEEVDAASKFDSMANRGTRIHYEVALKVRSIGNPNLKAEKSLLKSGVAQVGGTNRSTGKEPWVPHGPDTIRIDVYDGASDKLVCVYDPKTGDNEITFPRLDEIGGIVARNFGEGIQFFVVGMRPFE</sequence>
<evidence type="ECO:0000313" key="3">
    <source>
        <dbReference type="Proteomes" id="UP000554520"/>
    </source>
</evidence>
<accession>A0A839UEP2</accession>
<gene>
    <name evidence="2" type="ORF">FHS21_003587</name>
</gene>
<evidence type="ECO:0000313" key="2">
    <source>
        <dbReference type="EMBL" id="MBB3147171.1"/>
    </source>
</evidence>
<dbReference type="RefSeq" id="WP_112530080.1">
    <property type="nucleotide sequence ID" value="NZ_JACHXN010000011.1"/>
</dbReference>
<proteinExistence type="predicted"/>
<feature type="region of interest" description="Disordered" evidence="1">
    <location>
        <begin position="67"/>
        <end position="127"/>
    </location>
</feature>
<protein>
    <submittedName>
        <fullName evidence="2">Uncharacterized protein</fullName>
    </submittedName>
</protein>
<keyword evidence="3" id="KW-1185">Reference proteome</keyword>
<dbReference type="EMBL" id="JACHXN010000011">
    <property type="protein sequence ID" value="MBB3147171.1"/>
    <property type="molecule type" value="Genomic_DNA"/>
</dbReference>
<dbReference type="Proteomes" id="UP000554520">
    <property type="component" value="Unassembled WGS sequence"/>
</dbReference>
<dbReference type="AlphaFoldDB" id="A0A839UEP2"/>
<organism evidence="2 3">
    <name type="scientific">Phyllobacterium trifolii</name>
    <dbReference type="NCBI Taxonomy" id="300193"/>
    <lineage>
        <taxon>Bacteria</taxon>
        <taxon>Pseudomonadati</taxon>
        <taxon>Pseudomonadota</taxon>
        <taxon>Alphaproteobacteria</taxon>
        <taxon>Hyphomicrobiales</taxon>
        <taxon>Phyllobacteriaceae</taxon>
        <taxon>Phyllobacterium</taxon>
    </lineage>
</organism>